<dbReference type="RefSeq" id="WP_068655954.1">
    <property type="nucleotide sequence ID" value="NZ_CP017770.1"/>
</dbReference>
<sequence length="244" mass="28168">MKALILAAGYATRLYPITRDKPKSLLPIGKQTILDYMMDQLDEIDEITEIFIVSNDKFFQAFVDWSGSRKCHSRIRIINDGTTSVEDKLGAIGDIHFVIEQEQIEDDLIVLAGDNIFTFDLKGYIRFFQAKLADTILVQSLDNLEDLQRVGVVELDTERRVLSFEEKPIVPKTNIGVFAIYIYRQDTLPLFDQYLQEGHNPDAPSYFPEWLHTRKEIRAYFADGDIYDIGTHEAYQEVQELYKG</sequence>
<protein>
    <recommendedName>
        <fullName evidence="1">Nucleotidyl transferase domain-containing protein</fullName>
    </recommendedName>
</protein>
<reference evidence="2 3" key="1">
    <citation type="submission" date="2016-02" db="EMBL/GenBank/DDBJ databases">
        <title>Paenibacillus sp. LPB0068, isolated from Crassostrea gigas.</title>
        <authorList>
            <person name="Shin S.-K."/>
            <person name="Yi H."/>
        </authorList>
    </citation>
    <scope>NUCLEOTIDE SEQUENCE [LARGE SCALE GENOMIC DNA]</scope>
    <source>
        <strain evidence="2 3">LPB0068</strain>
    </source>
</reference>
<dbReference type="CDD" id="cd04181">
    <property type="entry name" value="NTP_transferase"/>
    <property type="match status" value="1"/>
</dbReference>
<evidence type="ECO:0000313" key="3">
    <source>
        <dbReference type="Proteomes" id="UP000077134"/>
    </source>
</evidence>
<dbReference type="InterPro" id="IPR005835">
    <property type="entry name" value="NTP_transferase_dom"/>
</dbReference>
<dbReference type="OrthoDB" id="9801899at2"/>
<dbReference type="Proteomes" id="UP000077134">
    <property type="component" value="Unassembled WGS sequence"/>
</dbReference>
<evidence type="ECO:0000313" key="2">
    <source>
        <dbReference type="EMBL" id="OAB76844.1"/>
    </source>
</evidence>
<evidence type="ECO:0000259" key="1">
    <source>
        <dbReference type="Pfam" id="PF00483"/>
    </source>
</evidence>
<feature type="domain" description="Nucleotidyl transferase" evidence="1">
    <location>
        <begin position="2"/>
        <end position="241"/>
    </location>
</feature>
<dbReference type="AlphaFoldDB" id="A0A167FRZ2"/>
<dbReference type="Gene3D" id="3.90.550.10">
    <property type="entry name" value="Spore Coat Polysaccharide Biosynthesis Protein SpsA, Chain A"/>
    <property type="match status" value="1"/>
</dbReference>
<dbReference type="SUPFAM" id="SSF53448">
    <property type="entry name" value="Nucleotide-diphospho-sugar transferases"/>
    <property type="match status" value="1"/>
</dbReference>
<dbReference type="EMBL" id="LSFN01000005">
    <property type="protein sequence ID" value="OAB76844.1"/>
    <property type="molecule type" value="Genomic_DNA"/>
</dbReference>
<dbReference type="STRING" id="1763538.LPB68_19290"/>
<proteinExistence type="predicted"/>
<dbReference type="KEGG" id="pcx:LPB68_19290"/>
<comment type="caution">
    <text evidence="2">The sequence shown here is derived from an EMBL/GenBank/DDBJ whole genome shotgun (WGS) entry which is preliminary data.</text>
</comment>
<name>A0A167FRZ2_9BACL</name>
<accession>A0A167FRZ2</accession>
<dbReference type="Pfam" id="PF00483">
    <property type="entry name" value="NTP_transferase"/>
    <property type="match status" value="1"/>
</dbReference>
<dbReference type="InterPro" id="IPR029044">
    <property type="entry name" value="Nucleotide-diphossugar_trans"/>
</dbReference>
<keyword evidence="3" id="KW-1185">Reference proteome</keyword>
<gene>
    <name evidence="2" type="ORF">PNBC_05450</name>
</gene>
<organism evidence="2 3">
    <name type="scientific">Paenibacillus crassostreae</name>
    <dbReference type="NCBI Taxonomy" id="1763538"/>
    <lineage>
        <taxon>Bacteria</taxon>
        <taxon>Bacillati</taxon>
        <taxon>Bacillota</taxon>
        <taxon>Bacilli</taxon>
        <taxon>Bacillales</taxon>
        <taxon>Paenibacillaceae</taxon>
        <taxon>Paenibacillus</taxon>
    </lineage>
</organism>
<dbReference type="PANTHER" id="PTHR42883">
    <property type="entry name" value="GLUCOSE-1-PHOSPHATE THYMIDYLTRANSFERASE"/>
    <property type="match status" value="1"/>
</dbReference>
<dbReference type="PANTHER" id="PTHR42883:SF2">
    <property type="entry name" value="THYMIDYLYLTRANSFERASE"/>
    <property type="match status" value="1"/>
</dbReference>